<dbReference type="CDD" id="cd03717">
    <property type="entry name" value="SOCS_SOCS_like"/>
    <property type="match status" value="1"/>
</dbReference>
<comment type="pathway">
    <text evidence="1">Protein modification; protein ubiquitination.</text>
</comment>
<dbReference type="PRINTS" id="PR00401">
    <property type="entry name" value="SH2DOMAIN"/>
</dbReference>
<evidence type="ECO:0000256" key="3">
    <source>
        <dbReference type="ARBA" id="ARBA00022700"/>
    </source>
</evidence>
<evidence type="ECO:0000256" key="5">
    <source>
        <dbReference type="ARBA" id="ARBA00022999"/>
    </source>
</evidence>
<dbReference type="PROSITE" id="PS50225">
    <property type="entry name" value="SOCS"/>
    <property type="match status" value="1"/>
</dbReference>
<dbReference type="SUPFAM" id="SSF55550">
    <property type="entry name" value="SH2 domain"/>
    <property type="match status" value="1"/>
</dbReference>
<evidence type="ECO:0000256" key="1">
    <source>
        <dbReference type="ARBA" id="ARBA00004906"/>
    </source>
</evidence>
<dbReference type="InterPro" id="IPR000980">
    <property type="entry name" value="SH2"/>
</dbReference>
<keyword evidence="3" id="KW-0734">Signal transduction inhibitor</keyword>
<dbReference type="Gene3D" id="3.30.505.10">
    <property type="entry name" value="SH2 domain"/>
    <property type="match status" value="1"/>
</dbReference>
<evidence type="ECO:0000259" key="8">
    <source>
        <dbReference type="PROSITE" id="PS50225"/>
    </source>
</evidence>
<dbReference type="Pfam" id="PF07525">
    <property type="entry name" value="SOCS_box"/>
    <property type="match status" value="1"/>
</dbReference>
<dbReference type="GO" id="GO:0046854">
    <property type="term" value="P:phosphatidylinositol phosphate biosynthetic process"/>
    <property type="evidence" value="ECO:0007669"/>
    <property type="project" value="TreeGrafter"/>
</dbReference>
<keyword evidence="10" id="KW-1185">Reference proteome</keyword>
<sequence length="257" mass="29165">MGHTHCVSKSVETESATLWQDWRRKFRSFARSATERRGASSPPTGFMTLSDSAPDKSLLTAVHPKNQLEQRRLEQTVDAEGFEKAMLHLSESGWYWGPLTAIEAKQVLDDALEGTFLLRKSSNPAYILTLSVRTSLGPTHLRIEHENGRFSFDSVALARPQLRQFKGAVELVQYYALAYQRLASPTEETRPAEEVEENSLQVAPETLQLKLTRPLHKKPGSLQHLCRKVINQHSHSHNDLPLPERLKGFLLEYPFLL</sequence>
<dbReference type="InterPro" id="IPR036860">
    <property type="entry name" value="SH2_dom_sf"/>
</dbReference>
<evidence type="ECO:0000256" key="2">
    <source>
        <dbReference type="ARBA" id="ARBA00022604"/>
    </source>
</evidence>
<reference evidence="9" key="1">
    <citation type="submission" date="2020-10" db="EMBL/GenBank/DDBJ databases">
        <title>Chromosome-scale genome assembly of the Allis shad, Alosa alosa.</title>
        <authorList>
            <person name="Margot Z."/>
            <person name="Christophe K."/>
            <person name="Cabau C."/>
            <person name="Louis A."/>
            <person name="Berthelot C."/>
            <person name="Parey E."/>
            <person name="Roest Crollius H."/>
            <person name="Montfort J."/>
            <person name="Robinson-Rechavi M."/>
            <person name="Bucao C."/>
            <person name="Bouchez O."/>
            <person name="Gislard M."/>
            <person name="Lluch J."/>
            <person name="Milhes M."/>
            <person name="Lampietro C."/>
            <person name="Lopez Roques C."/>
            <person name="Donnadieu C."/>
            <person name="Braasch I."/>
            <person name="Desvignes T."/>
            <person name="Postlethwait J."/>
            <person name="Bobe J."/>
            <person name="Guiguen Y."/>
        </authorList>
    </citation>
    <scope>NUCLEOTIDE SEQUENCE</scope>
    <source>
        <strain evidence="9">M-15738</strain>
        <tissue evidence="9">Blood</tissue>
    </source>
</reference>
<evidence type="ECO:0000256" key="6">
    <source>
        <dbReference type="PROSITE-ProRule" id="PRU00191"/>
    </source>
</evidence>
<dbReference type="FunFam" id="1.10.750.20:FF:000002">
    <property type="entry name" value="Suppressor of cytokine signaling 2"/>
    <property type="match status" value="1"/>
</dbReference>
<accession>A0AAV6H534</accession>
<evidence type="ECO:0000313" key="10">
    <source>
        <dbReference type="Proteomes" id="UP000823561"/>
    </source>
</evidence>
<dbReference type="Gene3D" id="1.10.750.20">
    <property type="entry name" value="SOCS box"/>
    <property type="match status" value="1"/>
</dbReference>
<keyword evidence="5 6" id="KW-0727">SH2 domain</keyword>
<evidence type="ECO:0000256" key="4">
    <source>
        <dbReference type="ARBA" id="ARBA00022786"/>
    </source>
</evidence>
<feature type="domain" description="SOCS box" evidence="8">
    <location>
        <begin position="210"/>
        <end position="256"/>
    </location>
</feature>
<evidence type="ECO:0000259" key="7">
    <source>
        <dbReference type="PROSITE" id="PS50001"/>
    </source>
</evidence>
<dbReference type="PANTHER" id="PTHR10155:SF7">
    <property type="entry name" value="SUPPRESSOR OF CYTOKINE SIGNALING 2"/>
    <property type="match status" value="1"/>
</dbReference>
<evidence type="ECO:0000313" key="9">
    <source>
        <dbReference type="EMBL" id="KAG5282255.1"/>
    </source>
</evidence>
<dbReference type="InterPro" id="IPR001496">
    <property type="entry name" value="SOCS_box"/>
</dbReference>
<dbReference type="GO" id="GO:0046935">
    <property type="term" value="F:1-phosphatidylinositol-3-kinase regulator activity"/>
    <property type="evidence" value="ECO:0007669"/>
    <property type="project" value="TreeGrafter"/>
</dbReference>
<dbReference type="InterPro" id="IPR036036">
    <property type="entry name" value="SOCS_box-like_dom_sf"/>
</dbReference>
<dbReference type="GO" id="GO:0005942">
    <property type="term" value="C:phosphatidylinositol 3-kinase complex"/>
    <property type="evidence" value="ECO:0007669"/>
    <property type="project" value="TreeGrafter"/>
</dbReference>
<dbReference type="Proteomes" id="UP000823561">
    <property type="component" value="Chromosome 4"/>
</dbReference>
<comment type="caution">
    <text evidence="9">The sequence shown here is derived from an EMBL/GenBank/DDBJ whole genome shotgun (WGS) entry which is preliminary data.</text>
</comment>
<feature type="domain" description="SH2" evidence="7">
    <location>
        <begin position="94"/>
        <end position="192"/>
    </location>
</feature>
<keyword evidence="2" id="KW-0341">Growth regulation</keyword>
<dbReference type="PANTHER" id="PTHR10155">
    <property type="entry name" value="PHOSPHATIDYLINOSITOL 3-KINASE REGULATORY SUBUNIT"/>
    <property type="match status" value="1"/>
</dbReference>
<dbReference type="Pfam" id="PF00017">
    <property type="entry name" value="SH2"/>
    <property type="match status" value="1"/>
</dbReference>
<dbReference type="GO" id="GO:0009968">
    <property type="term" value="P:negative regulation of signal transduction"/>
    <property type="evidence" value="ECO:0007669"/>
    <property type="project" value="UniProtKB-KW"/>
</dbReference>
<protein>
    <recommendedName>
        <fullName evidence="11">Suppressor of cytokine signaling 2</fullName>
    </recommendedName>
</protein>
<organism evidence="9 10">
    <name type="scientific">Alosa alosa</name>
    <name type="common">allis shad</name>
    <dbReference type="NCBI Taxonomy" id="278164"/>
    <lineage>
        <taxon>Eukaryota</taxon>
        <taxon>Metazoa</taxon>
        <taxon>Chordata</taxon>
        <taxon>Craniata</taxon>
        <taxon>Vertebrata</taxon>
        <taxon>Euteleostomi</taxon>
        <taxon>Actinopterygii</taxon>
        <taxon>Neopterygii</taxon>
        <taxon>Teleostei</taxon>
        <taxon>Clupei</taxon>
        <taxon>Clupeiformes</taxon>
        <taxon>Clupeoidei</taxon>
        <taxon>Clupeidae</taxon>
        <taxon>Alosa</taxon>
    </lineage>
</organism>
<keyword evidence="4" id="KW-0833">Ubl conjugation pathway</keyword>
<dbReference type="SMART" id="SM00252">
    <property type="entry name" value="SH2"/>
    <property type="match status" value="1"/>
</dbReference>
<dbReference type="SUPFAM" id="SSF158235">
    <property type="entry name" value="SOCS box-like"/>
    <property type="match status" value="1"/>
</dbReference>
<gene>
    <name evidence="9" type="ORF">AALO_G00053990</name>
</gene>
<proteinExistence type="predicted"/>
<name>A0AAV6H534_9TELE</name>
<dbReference type="SMART" id="SM00253">
    <property type="entry name" value="SOCS"/>
    <property type="match status" value="1"/>
</dbReference>
<dbReference type="AlphaFoldDB" id="A0AAV6H534"/>
<dbReference type="GO" id="GO:0035556">
    <property type="term" value="P:intracellular signal transduction"/>
    <property type="evidence" value="ECO:0007669"/>
    <property type="project" value="InterPro"/>
</dbReference>
<evidence type="ECO:0008006" key="11">
    <source>
        <dbReference type="Google" id="ProtNLM"/>
    </source>
</evidence>
<dbReference type="EMBL" id="JADWDJ010000004">
    <property type="protein sequence ID" value="KAG5282255.1"/>
    <property type="molecule type" value="Genomic_DNA"/>
</dbReference>
<dbReference type="SMART" id="SM00969">
    <property type="entry name" value="SOCS_box"/>
    <property type="match status" value="1"/>
</dbReference>
<dbReference type="PROSITE" id="PS50001">
    <property type="entry name" value="SH2"/>
    <property type="match status" value="1"/>
</dbReference>